<feature type="non-terminal residue" evidence="3">
    <location>
        <position position="139"/>
    </location>
</feature>
<evidence type="ECO:0000259" key="2">
    <source>
        <dbReference type="Pfam" id="PF00109"/>
    </source>
</evidence>
<dbReference type="InterPro" id="IPR016039">
    <property type="entry name" value="Thiolase-like"/>
</dbReference>
<accession>A0A381WCQ4</accession>
<dbReference type="GO" id="GO:0004315">
    <property type="term" value="F:3-oxoacyl-[acyl-carrier-protein] synthase activity"/>
    <property type="evidence" value="ECO:0007669"/>
    <property type="project" value="TreeGrafter"/>
</dbReference>
<keyword evidence="1" id="KW-0808">Transferase</keyword>
<dbReference type="SUPFAM" id="SSF53901">
    <property type="entry name" value="Thiolase-like"/>
    <property type="match status" value="1"/>
</dbReference>
<dbReference type="InterPro" id="IPR014030">
    <property type="entry name" value="Ketoacyl_synth_N"/>
</dbReference>
<dbReference type="GO" id="GO:0005829">
    <property type="term" value="C:cytosol"/>
    <property type="evidence" value="ECO:0007669"/>
    <property type="project" value="TreeGrafter"/>
</dbReference>
<evidence type="ECO:0000256" key="1">
    <source>
        <dbReference type="ARBA" id="ARBA00022679"/>
    </source>
</evidence>
<dbReference type="GO" id="GO:0006633">
    <property type="term" value="P:fatty acid biosynthetic process"/>
    <property type="evidence" value="ECO:0007669"/>
    <property type="project" value="TreeGrafter"/>
</dbReference>
<reference evidence="3" key="1">
    <citation type="submission" date="2018-05" db="EMBL/GenBank/DDBJ databases">
        <authorList>
            <person name="Lanie J.A."/>
            <person name="Ng W.-L."/>
            <person name="Kazmierczak K.M."/>
            <person name="Andrzejewski T.M."/>
            <person name="Davidsen T.M."/>
            <person name="Wayne K.J."/>
            <person name="Tettelin H."/>
            <person name="Glass J.I."/>
            <person name="Rusch D."/>
            <person name="Podicherti R."/>
            <person name="Tsui H.-C.T."/>
            <person name="Winkler M.E."/>
        </authorList>
    </citation>
    <scope>NUCLEOTIDE SEQUENCE</scope>
</reference>
<name>A0A381WCQ4_9ZZZZ</name>
<feature type="domain" description="Beta-ketoacyl synthase-like N-terminal" evidence="2">
    <location>
        <begin position="3"/>
        <end position="136"/>
    </location>
</feature>
<sequence length="139" mass="14876">MPERVFISGCGAVSPVGLTSKETWNGLRDGESGVDTIASFDSEGYDTTFAAEITEFDPEIYVGKKQARRMDRFVQFASAASLEALENSGLKITPANSERVSVMIASGIGGIITLSDQIGVLKDRGPSRISPFLVPMMLP</sequence>
<gene>
    <name evidence="3" type="ORF">METZ01_LOCUS103153</name>
</gene>
<protein>
    <recommendedName>
        <fullName evidence="2">Beta-ketoacyl synthase-like N-terminal domain-containing protein</fullName>
    </recommendedName>
</protein>
<dbReference type="Gene3D" id="3.40.47.10">
    <property type="match status" value="1"/>
</dbReference>
<dbReference type="PANTHER" id="PTHR11712:SF336">
    <property type="entry name" value="3-OXOACYL-[ACYL-CARRIER-PROTEIN] SYNTHASE, MITOCHONDRIAL"/>
    <property type="match status" value="1"/>
</dbReference>
<organism evidence="3">
    <name type="scientific">marine metagenome</name>
    <dbReference type="NCBI Taxonomy" id="408172"/>
    <lineage>
        <taxon>unclassified sequences</taxon>
        <taxon>metagenomes</taxon>
        <taxon>ecological metagenomes</taxon>
    </lineage>
</organism>
<dbReference type="AlphaFoldDB" id="A0A381WCQ4"/>
<proteinExistence type="predicted"/>
<dbReference type="PANTHER" id="PTHR11712">
    <property type="entry name" value="POLYKETIDE SYNTHASE-RELATED"/>
    <property type="match status" value="1"/>
</dbReference>
<dbReference type="EMBL" id="UINC01011391">
    <property type="protein sequence ID" value="SVA50299.1"/>
    <property type="molecule type" value="Genomic_DNA"/>
</dbReference>
<dbReference type="InterPro" id="IPR000794">
    <property type="entry name" value="Beta-ketoacyl_synthase"/>
</dbReference>
<dbReference type="Pfam" id="PF00109">
    <property type="entry name" value="ketoacyl-synt"/>
    <property type="match status" value="1"/>
</dbReference>
<evidence type="ECO:0000313" key="3">
    <source>
        <dbReference type="EMBL" id="SVA50299.1"/>
    </source>
</evidence>